<dbReference type="InterPro" id="IPR006056">
    <property type="entry name" value="RidA"/>
</dbReference>
<accession>A0AAE3IKJ8</accession>
<sequence>MSKEIINTSNAPAPIGPYNQSVKANGFLFVSGQIAIIPETNELEMRGVKEETRQVMENIKAILTEAGLGFEHVVKCSIFLNDMGLFTYVNEVYGSYFTEGGAPARETVAVQTLPKNVNVEISVIAAY</sequence>
<dbReference type="EMBL" id="JAOTPL010000003">
    <property type="protein sequence ID" value="MCU7693489.1"/>
    <property type="molecule type" value="Genomic_DNA"/>
</dbReference>
<dbReference type="PANTHER" id="PTHR11803">
    <property type="entry name" value="2-IMINOBUTANOATE/2-IMINOPROPANOATE DEAMINASE RIDA"/>
    <property type="match status" value="1"/>
</dbReference>
<evidence type="ECO:0000256" key="1">
    <source>
        <dbReference type="ARBA" id="ARBA00010552"/>
    </source>
</evidence>
<keyword evidence="2" id="KW-0378">Hydrolase</keyword>
<evidence type="ECO:0000313" key="2">
    <source>
        <dbReference type="EMBL" id="MCU7693489.1"/>
    </source>
</evidence>
<comment type="caution">
    <text evidence="2">The sequence shown here is derived from an EMBL/GenBank/DDBJ whole genome shotgun (WGS) entry which is preliminary data.</text>
</comment>
<dbReference type="GO" id="GO:0005829">
    <property type="term" value="C:cytosol"/>
    <property type="evidence" value="ECO:0007669"/>
    <property type="project" value="TreeGrafter"/>
</dbReference>
<keyword evidence="3" id="KW-1185">Reference proteome</keyword>
<dbReference type="InterPro" id="IPR035959">
    <property type="entry name" value="RutC-like_sf"/>
</dbReference>
<name>A0AAE3IKJ8_9BACT</name>
<comment type="similarity">
    <text evidence="1">Belongs to the RutC family.</text>
</comment>
<dbReference type="RefSeq" id="WP_263036977.1">
    <property type="nucleotide sequence ID" value="NZ_JAOTPL010000003.1"/>
</dbReference>
<dbReference type="FunFam" id="3.30.1330.40:FF:000001">
    <property type="entry name" value="L-PSP family endoribonuclease"/>
    <property type="match status" value="1"/>
</dbReference>
<dbReference type="PANTHER" id="PTHR11803:SF39">
    <property type="entry name" value="2-IMINOBUTANOATE_2-IMINOPROPANOATE DEAMINASE"/>
    <property type="match status" value="1"/>
</dbReference>
<dbReference type="Pfam" id="PF01042">
    <property type="entry name" value="Ribonuc_L-PSP"/>
    <property type="match status" value="1"/>
</dbReference>
<dbReference type="AlphaFoldDB" id="A0AAE3IKJ8"/>
<organism evidence="2 3">
    <name type="scientific">Haoranjiania flava</name>
    <dbReference type="NCBI Taxonomy" id="1856322"/>
    <lineage>
        <taxon>Bacteria</taxon>
        <taxon>Pseudomonadati</taxon>
        <taxon>Bacteroidota</taxon>
        <taxon>Chitinophagia</taxon>
        <taxon>Chitinophagales</taxon>
        <taxon>Chitinophagaceae</taxon>
        <taxon>Haoranjiania</taxon>
    </lineage>
</organism>
<dbReference type="SUPFAM" id="SSF55298">
    <property type="entry name" value="YjgF-like"/>
    <property type="match status" value="1"/>
</dbReference>
<reference evidence="2" key="1">
    <citation type="submission" date="2022-10" db="EMBL/GenBank/DDBJ databases">
        <authorList>
            <person name="Kim H.S."/>
            <person name="Kim J.-S."/>
            <person name="Suh M.K."/>
            <person name="Eom M.K."/>
            <person name="Lee J.-S."/>
        </authorList>
    </citation>
    <scope>NUCLEOTIDE SEQUENCE</scope>
    <source>
        <strain evidence="2">LIP-5</strain>
    </source>
</reference>
<protein>
    <submittedName>
        <fullName evidence="2">Rid family detoxifying hydrolase</fullName>
    </submittedName>
</protein>
<evidence type="ECO:0000313" key="3">
    <source>
        <dbReference type="Proteomes" id="UP001209317"/>
    </source>
</evidence>
<proteinExistence type="inferred from homology"/>
<dbReference type="Proteomes" id="UP001209317">
    <property type="component" value="Unassembled WGS sequence"/>
</dbReference>
<dbReference type="Gene3D" id="3.30.1330.40">
    <property type="entry name" value="RutC-like"/>
    <property type="match status" value="1"/>
</dbReference>
<dbReference type="NCBIfam" id="TIGR00004">
    <property type="entry name" value="Rid family detoxifying hydrolase"/>
    <property type="match status" value="1"/>
</dbReference>
<dbReference type="GO" id="GO:0019239">
    <property type="term" value="F:deaminase activity"/>
    <property type="evidence" value="ECO:0007669"/>
    <property type="project" value="TreeGrafter"/>
</dbReference>
<dbReference type="InterPro" id="IPR006175">
    <property type="entry name" value="YjgF/YER057c/UK114"/>
</dbReference>
<gene>
    <name evidence="2" type="ORF">OD355_03050</name>
</gene>
<dbReference type="CDD" id="cd00448">
    <property type="entry name" value="YjgF_YER057c_UK114_family"/>
    <property type="match status" value="1"/>
</dbReference>